<evidence type="ECO:0000256" key="8">
    <source>
        <dbReference type="SAM" id="Phobius"/>
    </source>
</evidence>
<feature type="transmembrane region" description="Helical" evidence="8">
    <location>
        <begin position="118"/>
        <end position="137"/>
    </location>
</feature>
<protein>
    <submittedName>
        <fullName evidence="9">Iron ABC transporter</fullName>
    </submittedName>
</protein>
<dbReference type="EMBL" id="JFKB01000005">
    <property type="protein sequence ID" value="OSQ48412.1"/>
    <property type="molecule type" value="Genomic_DNA"/>
</dbReference>
<dbReference type="GO" id="GO:0005886">
    <property type="term" value="C:plasma membrane"/>
    <property type="evidence" value="ECO:0007669"/>
    <property type="project" value="UniProtKB-SubCell"/>
</dbReference>
<feature type="transmembrane region" description="Helical" evidence="8">
    <location>
        <begin position="86"/>
        <end position="106"/>
    </location>
</feature>
<dbReference type="Gene3D" id="1.10.3470.10">
    <property type="entry name" value="ABC transporter involved in vitamin B12 uptake, BtuC"/>
    <property type="match status" value="1"/>
</dbReference>
<dbReference type="STRING" id="1293890.TALK_09160"/>
<organism evidence="9 10">
    <name type="scientific">Thalassospira alkalitolerans</name>
    <dbReference type="NCBI Taxonomy" id="1293890"/>
    <lineage>
        <taxon>Bacteria</taxon>
        <taxon>Pseudomonadati</taxon>
        <taxon>Pseudomonadota</taxon>
        <taxon>Alphaproteobacteria</taxon>
        <taxon>Rhodospirillales</taxon>
        <taxon>Thalassospiraceae</taxon>
        <taxon>Thalassospira</taxon>
    </lineage>
</organism>
<accession>A0A1Y2LD45</accession>
<evidence type="ECO:0000256" key="2">
    <source>
        <dbReference type="ARBA" id="ARBA00007935"/>
    </source>
</evidence>
<feature type="transmembrane region" description="Helical" evidence="8">
    <location>
        <begin position="327"/>
        <end position="348"/>
    </location>
</feature>
<dbReference type="Proteomes" id="UP000193396">
    <property type="component" value="Unassembled WGS sequence"/>
</dbReference>
<dbReference type="InterPro" id="IPR037294">
    <property type="entry name" value="ABC_BtuC-like"/>
</dbReference>
<proteinExistence type="inferred from homology"/>
<sequence>MIVKTGTLNTSGYYHIQIGPLEFRLHTRRTAILCLLALTVFGLGIFALGLGSQDIAPADMLSALFGDMNLSPSNHAILFELRLPRLILAALCGAMLGLSGAAMQSLTRNGLADPGLLGVREGSILVILLLILSFPALPMVLRPVLGTIGGLAVAAATVVIARSTSSLRFVLIGIGISWLLSALVAMILVSLDNSDAQPLLLWIAGSLSSVTWKIVPVALGLFLVNSLLLFLTSRSSEILSLGGQSAAGLGVNLRKTSFIQLVAATMLSATCVSTIGGIGFIGLIAPHLAKLVTGNSSQISALSGSALWGALLLLGADTIGRVAFLPLQLPAGIVLAVIGVPVLLILLWKRRDEL</sequence>
<evidence type="ECO:0000313" key="10">
    <source>
        <dbReference type="Proteomes" id="UP000193396"/>
    </source>
</evidence>
<keyword evidence="10" id="KW-1185">Reference proteome</keyword>
<keyword evidence="6 8" id="KW-1133">Transmembrane helix</keyword>
<evidence type="ECO:0000313" key="9">
    <source>
        <dbReference type="EMBL" id="OSQ48412.1"/>
    </source>
</evidence>
<evidence type="ECO:0000256" key="6">
    <source>
        <dbReference type="ARBA" id="ARBA00022989"/>
    </source>
</evidence>
<dbReference type="AlphaFoldDB" id="A0A1Y2LD45"/>
<comment type="caution">
    <text evidence="9">The sequence shown here is derived from an EMBL/GenBank/DDBJ whole genome shotgun (WGS) entry which is preliminary data.</text>
</comment>
<evidence type="ECO:0000256" key="7">
    <source>
        <dbReference type="ARBA" id="ARBA00023136"/>
    </source>
</evidence>
<comment type="similarity">
    <text evidence="2">Belongs to the binding-protein-dependent transport system permease family. FecCD subfamily.</text>
</comment>
<comment type="subcellular location">
    <subcellularLocation>
        <location evidence="1">Cell membrane</location>
        <topology evidence="1">Multi-pass membrane protein</topology>
    </subcellularLocation>
</comment>
<keyword evidence="3" id="KW-0813">Transport</keyword>
<dbReference type="GO" id="GO:0022857">
    <property type="term" value="F:transmembrane transporter activity"/>
    <property type="evidence" value="ECO:0007669"/>
    <property type="project" value="InterPro"/>
</dbReference>
<keyword evidence="4" id="KW-1003">Cell membrane</keyword>
<evidence type="ECO:0000256" key="3">
    <source>
        <dbReference type="ARBA" id="ARBA00022448"/>
    </source>
</evidence>
<evidence type="ECO:0000256" key="1">
    <source>
        <dbReference type="ARBA" id="ARBA00004651"/>
    </source>
</evidence>
<reference evidence="9 10" key="1">
    <citation type="submission" date="2014-03" db="EMBL/GenBank/DDBJ databases">
        <title>The draft genome sequence of Thalassospira alkalitolerans JCM 18968.</title>
        <authorList>
            <person name="Lai Q."/>
            <person name="Shao Z."/>
        </authorList>
    </citation>
    <scope>NUCLEOTIDE SEQUENCE [LARGE SCALE GENOMIC DNA]</scope>
    <source>
        <strain evidence="9 10">JCM 18968</strain>
    </source>
</reference>
<dbReference type="PANTHER" id="PTHR30472:SF24">
    <property type="entry name" value="FERRIC ENTEROBACTIN TRANSPORT SYSTEM PERMEASE PROTEIN FEPG"/>
    <property type="match status" value="1"/>
</dbReference>
<feature type="transmembrane region" description="Helical" evidence="8">
    <location>
        <begin position="211"/>
        <end position="231"/>
    </location>
</feature>
<dbReference type="InterPro" id="IPR000522">
    <property type="entry name" value="ABC_transptr_permease_BtuC"/>
</dbReference>
<dbReference type="PANTHER" id="PTHR30472">
    <property type="entry name" value="FERRIC ENTEROBACTIN TRANSPORT SYSTEM PERMEASE PROTEIN"/>
    <property type="match status" value="1"/>
</dbReference>
<name>A0A1Y2LD45_9PROT</name>
<evidence type="ECO:0000256" key="4">
    <source>
        <dbReference type="ARBA" id="ARBA00022475"/>
    </source>
</evidence>
<dbReference type="GO" id="GO:0033214">
    <property type="term" value="P:siderophore-iron import into cell"/>
    <property type="evidence" value="ECO:0007669"/>
    <property type="project" value="TreeGrafter"/>
</dbReference>
<feature type="transmembrane region" description="Helical" evidence="8">
    <location>
        <begin position="297"/>
        <end position="315"/>
    </location>
</feature>
<keyword evidence="7 8" id="KW-0472">Membrane</keyword>
<gene>
    <name evidence="9" type="ORF">TALK_09160</name>
</gene>
<feature type="transmembrane region" description="Helical" evidence="8">
    <location>
        <begin position="31"/>
        <end position="51"/>
    </location>
</feature>
<evidence type="ECO:0000256" key="5">
    <source>
        <dbReference type="ARBA" id="ARBA00022692"/>
    </source>
</evidence>
<dbReference type="SUPFAM" id="SSF81345">
    <property type="entry name" value="ABC transporter involved in vitamin B12 uptake, BtuC"/>
    <property type="match status" value="1"/>
</dbReference>
<dbReference type="OrthoDB" id="9811721at2"/>
<feature type="transmembrane region" description="Helical" evidence="8">
    <location>
        <begin position="143"/>
        <end position="162"/>
    </location>
</feature>
<keyword evidence="5 8" id="KW-0812">Transmembrane</keyword>
<dbReference type="CDD" id="cd06550">
    <property type="entry name" value="TM_ABC_iron-siderophores_like"/>
    <property type="match status" value="1"/>
</dbReference>
<feature type="transmembrane region" description="Helical" evidence="8">
    <location>
        <begin position="261"/>
        <end position="285"/>
    </location>
</feature>
<dbReference type="Pfam" id="PF01032">
    <property type="entry name" value="FecCD"/>
    <property type="match status" value="1"/>
</dbReference>
<feature type="transmembrane region" description="Helical" evidence="8">
    <location>
        <begin position="169"/>
        <end position="191"/>
    </location>
</feature>
<dbReference type="RefSeq" id="WP_085618058.1">
    <property type="nucleotide sequence ID" value="NZ_JFKB01000005.1"/>
</dbReference>